<reference evidence="10" key="1">
    <citation type="submission" date="2020-11" db="EMBL/GenBank/DDBJ databases">
        <authorList>
            <consortium name="DOE Joint Genome Institute"/>
            <person name="Ahrendt S."/>
            <person name="Riley R."/>
            <person name="Andreopoulos W."/>
            <person name="LaButti K."/>
            <person name="Pangilinan J."/>
            <person name="Ruiz-duenas F.J."/>
            <person name="Barrasa J.M."/>
            <person name="Sanchez-Garcia M."/>
            <person name="Camarero S."/>
            <person name="Miyauchi S."/>
            <person name="Serrano A."/>
            <person name="Linde D."/>
            <person name="Babiker R."/>
            <person name="Drula E."/>
            <person name="Ayuso-Fernandez I."/>
            <person name="Pacheco R."/>
            <person name="Padilla G."/>
            <person name="Ferreira P."/>
            <person name="Barriuso J."/>
            <person name="Kellner H."/>
            <person name="Castanera R."/>
            <person name="Alfaro M."/>
            <person name="Ramirez L."/>
            <person name="Pisabarro A.G."/>
            <person name="Kuo A."/>
            <person name="Tritt A."/>
            <person name="Lipzen A."/>
            <person name="He G."/>
            <person name="Yan M."/>
            <person name="Ng V."/>
            <person name="Cullen D."/>
            <person name="Martin F."/>
            <person name="Rosso M.-N."/>
            <person name="Henrissat B."/>
            <person name="Hibbett D."/>
            <person name="Martinez A.T."/>
            <person name="Grigoriev I.V."/>
        </authorList>
    </citation>
    <scope>NUCLEOTIDE SEQUENCE</scope>
    <source>
        <strain evidence="10">AH 44721</strain>
    </source>
</reference>
<keyword evidence="4 10" id="KW-0808">Transferase</keyword>
<protein>
    <submittedName>
        <fullName evidence="10">Membrane bound O-acyl transferase family-domain-containing protein</fullName>
    </submittedName>
</protein>
<name>A0A9P5NMM6_GYMJU</name>
<dbReference type="PROSITE" id="PS51257">
    <property type="entry name" value="PROKAR_LIPOPROTEIN"/>
    <property type="match status" value="1"/>
</dbReference>
<evidence type="ECO:0000256" key="6">
    <source>
        <dbReference type="ARBA" id="ARBA00022989"/>
    </source>
</evidence>
<dbReference type="Proteomes" id="UP000724874">
    <property type="component" value="Unassembled WGS sequence"/>
</dbReference>
<keyword evidence="7 8" id="KW-0472">Membrane</keyword>
<evidence type="ECO:0000256" key="1">
    <source>
        <dbReference type="ARBA" id="ARBA00004141"/>
    </source>
</evidence>
<dbReference type="PANTHER" id="PTHR31595">
    <property type="entry name" value="LONG-CHAIN-ALCOHOL O-FATTY-ACYLTRANSFERASE 3-RELATED"/>
    <property type="match status" value="1"/>
</dbReference>
<gene>
    <name evidence="10" type="ORF">CPB84DRAFT_1730492</name>
</gene>
<organism evidence="10 11">
    <name type="scientific">Gymnopilus junonius</name>
    <name type="common">Spectacular rustgill mushroom</name>
    <name type="synonym">Gymnopilus spectabilis subsp. junonius</name>
    <dbReference type="NCBI Taxonomy" id="109634"/>
    <lineage>
        <taxon>Eukaryota</taxon>
        <taxon>Fungi</taxon>
        <taxon>Dikarya</taxon>
        <taxon>Basidiomycota</taxon>
        <taxon>Agaricomycotina</taxon>
        <taxon>Agaricomycetes</taxon>
        <taxon>Agaricomycetidae</taxon>
        <taxon>Agaricales</taxon>
        <taxon>Agaricineae</taxon>
        <taxon>Hymenogastraceae</taxon>
        <taxon>Gymnopilus</taxon>
    </lineage>
</organism>
<dbReference type="GO" id="GO:0006629">
    <property type="term" value="P:lipid metabolic process"/>
    <property type="evidence" value="ECO:0007669"/>
    <property type="project" value="InterPro"/>
</dbReference>
<dbReference type="InterPro" id="IPR044851">
    <property type="entry name" value="Wax_synthase"/>
</dbReference>
<evidence type="ECO:0000256" key="4">
    <source>
        <dbReference type="ARBA" id="ARBA00022679"/>
    </source>
</evidence>
<evidence type="ECO:0000256" key="7">
    <source>
        <dbReference type="ARBA" id="ARBA00023136"/>
    </source>
</evidence>
<dbReference type="OrthoDB" id="1077582at2759"/>
<sequence>MRGKKDLPSGLVQVALSCLLCTGLVGGSVQIRRLCFLSILLLYTYVLLFTASDNPGNDFISKLNFTALLFNASDYLLLCDPQHDLRLIGQTKLISHETLIQRLWWALRLLASPRGVGWNFESTSHLPLRPPSSAREPKWKYVMKQVFWIVVYYPIWHMASYWNRSNPRYGRDIVASNIDRTAFPWWWRVTVWATIVDYYALMTIMQCAASSITVAFCISDAQEWPPLFASPLEAYTVRRYWGRMWHQLYRKIFASHSKYIADCLHLPPKSKITTYFKLYLSFFISGVIHCAGDYGYLQEYSGGALRYFLLHACAITFEDGIIGLAKRAGFRTNLGWRIIGYFWVIIWFSVVLPEWIDSRLFWGLPFP</sequence>
<dbReference type="GO" id="GO:0016020">
    <property type="term" value="C:membrane"/>
    <property type="evidence" value="ECO:0007669"/>
    <property type="project" value="UniProtKB-SubCell"/>
</dbReference>
<accession>A0A9P5NMM6</accession>
<evidence type="ECO:0000256" key="3">
    <source>
        <dbReference type="ARBA" id="ARBA00007282"/>
    </source>
</evidence>
<evidence type="ECO:0000313" key="11">
    <source>
        <dbReference type="Proteomes" id="UP000724874"/>
    </source>
</evidence>
<keyword evidence="11" id="KW-1185">Reference proteome</keyword>
<dbReference type="InterPro" id="IPR032805">
    <property type="entry name" value="Wax_synthase_dom"/>
</dbReference>
<feature type="transmembrane region" description="Helical" evidence="8">
    <location>
        <begin position="36"/>
        <end position="52"/>
    </location>
</feature>
<dbReference type="Pfam" id="PF13813">
    <property type="entry name" value="MBOAT_2"/>
    <property type="match status" value="1"/>
</dbReference>
<feature type="domain" description="Wax synthase" evidence="9">
    <location>
        <begin position="224"/>
        <end position="309"/>
    </location>
</feature>
<dbReference type="EMBL" id="JADNYJ010000048">
    <property type="protein sequence ID" value="KAF8900297.1"/>
    <property type="molecule type" value="Genomic_DNA"/>
</dbReference>
<comment type="caution">
    <text evidence="10">The sequence shown here is derived from an EMBL/GenBank/DDBJ whole genome shotgun (WGS) entry which is preliminary data.</text>
</comment>
<feature type="transmembrane region" description="Helical" evidence="8">
    <location>
        <begin position="334"/>
        <end position="356"/>
    </location>
</feature>
<proteinExistence type="inferred from homology"/>
<evidence type="ECO:0000259" key="9">
    <source>
        <dbReference type="Pfam" id="PF13813"/>
    </source>
</evidence>
<dbReference type="PANTHER" id="PTHR31595:SF57">
    <property type="entry name" value="OS04G0481900 PROTEIN"/>
    <property type="match status" value="1"/>
</dbReference>
<dbReference type="AlphaFoldDB" id="A0A9P5NMM6"/>
<evidence type="ECO:0000256" key="8">
    <source>
        <dbReference type="SAM" id="Phobius"/>
    </source>
</evidence>
<feature type="transmembrane region" description="Helical" evidence="8">
    <location>
        <begin position="145"/>
        <end position="163"/>
    </location>
</feature>
<evidence type="ECO:0000256" key="2">
    <source>
        <dbReference type="ARBA" id="ARBA00005179"/>
    </source>
</evidence>
<keyword evidence="5 8" id="KW-0812">Transmembrane</keyword>
<comment type="similarity">
    <text evidence="3">Belongs to the wax synthase family.</text>
</comment>
<comment type="subcellular location">
    <subcellularLocation>
        <location evidence="1">Membrane</location>
        <topology evidence="1">Multi-pass membrane protein</topology>
    </subcellularLocation>
</comment>
<evidence type="ECO:0000313" key="10">
    <source>
        <dbReference type="EMBL" id="KAF8900297.1"/>
    </source>
</evidence>
<comment type="pathway">
    <text evidence="2">Secondary metabolite biosynthesis.</text>
</comment>
<dbReference type="GO" id="GO:0008374">
    <property type="term" value="F:O-acyltransferase activity"/>
    <property type="evidence" value="ECO:0007669"/>
    <property type="project" value="InterPro"/>
</dbReference>
<keyword evidence="6 8" id="KW-1133">Transmembrane helix</keyword>
<evidence type="ECO:0000256" key="5">
    <source>
        <dbReference type="ARBA" id="ARBA00022692"/>
    </source>
</evidence>